<dbReference type="OrthoDB" id="202415at2759"/>
<keyword evidence="4" id="KW-0328">Glycosyltransferase</keyword>
<dbReference type="Pfam" id="PF05686">
    <property type="entry name" value="Glyco_transf_90"/>
    <property type="match status" value="1"/>
</dbReference>
<dbReference type="InterPro" id="IPR051091">
    <property type="entry name" value="O-Glucosyltr/Glycosyltrsf_90"/>
</dbReference>
<sequence>MPPFSVFKPRLCVILLVIQHAVHVKPSNVSGNNSPDCPSEKVNKYSKEANSKYLKYLNLIADAQRDYKPCNRDRCGCHASVISQDLKMFKEKGISASSIQSVKAKQGHEIPSNQPQSVSRAKLHVSQQVLGHRALSTRSCARAARPGAHCEWNVEKLLPCSWFTPALLQINTRDWPQIPKNYGFFGPVFSFSKTSEYNDIMYPAWAFWEGGPAISLYPRGIGRWDVHRKELGKLGNSSKWEEKIPKAFFRGSRTCSERDALILLSREKPELADAQYTKNQAWKSEADTLHVAPAQEVSFEEHCQYKYLFNFRGVAASFRLKHILLCKSVVFHVGNEWQEFFYPALKPWIHYIPVDSSASKEQLQELIEFASHHDDVVREIAENGYKMIWNHLRMKDVSCYWRKLLKKYASLQTFKPSRDEMLVEIKG</sequence>
<feature type="signal peptide" evidence="7">
    <location>
        <begin position="1"/>
        <end position="26"/>
    </location>
</feature>
<comment type="pathway">
    <text evidence="2">Protein modification; protein glycosylation.</text>
</comment>
<accession>U4UK03</accession>
<comment type="similarity">
    <text evidence="3">Belongs to the glycosyltransferase 90 family.</text>
</comment>
<comment type="function">
    <text evidence="6">Protein O-glucosyltransferase. Catalyzes the reaction that attaches glucose through an O-glycosidic linkage to a conserved serine residue found in the consensus sequence C-X-S-X-[PA]-C in epidermal growth factor-like repeats. Regulates Notch signaling by glucosylating Notch in the ER, glucosylation is required for the correct folding and cleavage of Notch.</text>
</comment>
<keyword evidence="5" id="KW-0808">Transferase</keyword>
<evidence type="ECO:0000256" key="2">
    <source>
        <dbReference type="ARBA" id="ARBA00004922"/>
    </source>
</evidence>
<keyword evidence="7" id="KW-0732">Signal</keyword>
<dbReference type="GO" id="GO:0035252">
    <property type="term" value="F:UDP-xylosyltransferase activity"/>
    <property type="evidence" value="ECO:0007669"/>
    <property type="project" value="TreeGrafter"/>
</dbReference>
<evidence type="ECO:0000256" key="1">
    <source>
        <dbReference type="ARBA" id="ARBA00004319"/>
    </source>
</evidence>
<reference evidence="9 10" key="1">
    <citation type="journal article" date="2013" name="Genome Biol.">
        <title>Draft genome of the mountain pine beetle, Dendroctonus ponderosae Hopkins, a major forest pest.</title>
        <authorList>
            <person name="Keeling C.I."/>
            <person name="Yuen M.M."/>
            <person name="Liao N.Y."/>
            <person name="Docking T.R."/>
            <person name="Chan S.K."/>
            <person name="Taylor G.A."/>
            <person name="Palmquist D.L."/>
            <person name="Jackman S.D."/>
            <person name="Nguyen A."/>
            <person name="Li M."/>
            <person name="Henderson H."/>
            <person name="Janes J.K."/>
            <person name="Zhao Y."/>
            <person name="Pandoh P."/>
            <person name="Moore R."/>
            <person name="Sperling F.A."/>
            <person name="Huber D.P."/>
            <person name="Birol I."/>
            <person name="Jones S.J."/>
            <person name="Bohlmann J."/>
        </authorList>
    </citation>
    <scope>NUCLEOTIDE SEQUENCE</scope>
</reference>
<dbReference type="Proteomes" id="UP000030742">
    <property type="component" value="Unassembled WGS sequence"/>
</dbReference>
<organism evidence="9 10">
    <name type="scientific">Dendroctonus ponderosae</name>
    <name type="common">Mountain pine beetle</name>
    <dbReference type="NCBI Taxonomy" id="77166"/>
    <lineage>
        <taxon>Eukaryota</taxon>
        <taxon>Metazoa</taxon>
        <taxon>Ecdysozoa</taxon>
        <taxon>Arthropoda</taxon>
        <taxon>Hexapoda</taxon>
        <taxon>Insecta</taxon>
        <taxon>Pterygota</taxon>
        <taxon>Neoptera</taxon>
        <taxon>Endopterygota</taxon>
        <taxon>Coleoptera</taxon>
        <taxon>Polyphaga</taxon>
        <taxon>Cucujiformia</taxon>
        <taxon>Curculionidae</taxon>
        <taxon>Scolytinae</taxon>
        <taxon>Dendroctonus</taxon>
    </lineage>
</organism>
<evidence type="ECO:0000256" key="3">
    <source>
        <dbReference type="ARBA" id="ARBA00010118"/>
    </source>
</evidence>
<evidence type="ECO:0000313" key="9">
    <source>
        <dbReference type="EMBL" id="ERL92818.1"/>
    </source>
</evidence>
<evidence type="ECO:0000256" key="6">
    <source>
        <dbReference type="ARBA" id="ARBA00045690"/>
    </source>
</evidence>
<dbReference type="GO" id="GO:0045747">
    <property type="term" value="P:positive regulation of Notch signaling pathway"/>
    <property type="evidence" value="ECO:0007669"/>
    <property type="project" value="TreeGrafter"/>
</dbReference>
<evidence type="ECO:0000313" key="10">
    <source>
        <dbReference type="Proteomes" id="UP000030742"/>
    </source>
</evidence>
<name>U4UK03_DENPD</name>
<evidence type="ECO:0000256" key="4">
    <source>
        <dbReference type="ARBA" id="ARBA00022676"/>
    </source>
</evidence>
<evidence type="ECO:0000256" key="7">
    <source>
        <dbReference type="SAM" id="SignalP"/>
    </source>
</evidence>
<feature type="domain" description="Glycosyl transferase CAP10" evidence="8">
    <location>
        <begin position="168"/>
        <end position="415"/>
    </location>
</feature>
<dbReference type="SMART" id="SM00672">
    <property type="entry name" value="CAP10"/>
    <property type="match status" value="1"/>
</dbReference>
<dbReference type="EMBL" id="KB632335">
    <property type="protein sequence ID" value="ERL92818.1"/>
    <property type="molecule type" value="Genomic_DNA"/>
</dbReference>
<evidence type="ECO:0000259" key="8">
    <source>
        <dbReference type="SMART" id="SM00672"/>
    </source>
</evidence>
<dbReference type="InterPro" id="IPR006598">
    <property type="entry name" value="CAP10"/>
</dbReference>
<dbReference type="AlphaFoldDB" id="U4UK03"/>
<gene>
    <name evidence="9" type="ORF">D910_10126</name>
</gene>
<dbReference type="GO" id="GO:0006493">
    <property type="term" value="P:protein O-linked glycosylation"/>
    <property type="evidence" value="ECO:0007669"/>
    <property type="project" value="TreeGrafter"/>
</dbReference>
<comment type="subcellular location">
    <subcellularLocation>
        <location evidence="1">Endoplasmic reticulum lumen</location>
    </subcellularLocation>
</comment>
<evidence type="ECO:0000256" key="5">
    <source>
        <dbReference type="ARBA" id="ARBA00022679"/>
    </source>
</evidence>
<protein>
    <recommendedName>
        <fullName evidence="8">Glycosyl transferase CAP10 domain-containing protein</fullName>
    </recommendedName>
</protein>
<dbReference type="PANTHER" id="PTHR12203">
    <property type="entry name" value="KDEL LYS-ASP-GLU-LEU CONTAINING - RELATED"/>
    <property type="match status" value="1"/>
</dbReference>
<feature type="chain" id="PRO_5004656268" description="Glycosyl transferase CAP10 domain-containing protein" evidence="7">
    <location>
        <begin position="27"/>
        <end position="427"/>
    </location>
</feature>
<proteinExistence type="inferred from homology"/>
<dbReference type="PANTHER" id="PTHR12203:SF35">
    <property type="entry name" value="PROTEIN O-GLUCOSYLTRANSFERASE 1"/>
    <property type="match status" value="1"/>
</dbReference>
<dbReference type="STRING" id="77166.U4UK03"/>
<dbReference type="GO" id="GO:0005788">
    <property type="term" value="C:endoplasmic reticulum lumen"/>
    <property type="evidence" value="ECO:0007669"/>
    <property type="project" value="UniProtKB-SubCell"/>
</dbReference>
<dbReference type="GO" id="GO:0035251">
    <property type="term" value="F:UDP-glucosyltransferase activity"/>
    <property type="evidence" value="ECO:0007669"/>
    <property type="project" value="TreeGrafter"/>
</dbReference>